<dbReference type="PROSITE" id="PS51819">
    <property type="entry name" value="VOC"/>
    <property type="match status" value="1"/>
</dbReference>
<name>A0ABT3X161_9BACL</name>
<evidence type="ECO:0000313" key="2">
    <source>
        <dbReference type="EMBL" id="MCX7569290.1"/>
    </source>
</evidence>
<evidence type="ECO:0000313" key="3">
    <source>
        <dbReference type="Proteomes" id="UP001208017"/>
    </source>
</evidence>
<dbReference type="InterPro" id="IPR037523">
    <property type="entry name" value="VOC_core"/>
</dbReference>
<evidence type="ECO:0000259" key="1">
    <source>
        <dbReference type="PROSITE" id="PS51819"/>
    </source>
</evidence>
<organism evidence="2 3">
    <name type="scientific">Tumebacillus lacus</name>
    <dbReference type="NCBI Taxonomy" id="2995335"/>
    <lineage>
        <taxon>Bacteria</taxon>
        <taxon>Bacillati</taxon>
        <taxon>Bacillota</taxon>
        <taxon>Bacilli</taxon>
        <taxon>Bacillales</taxon>
        <taxon>Alicyclobacillaceae</taxon>
        <taxon>Tumebacillus</taxon>
    </lineage>
</organism>
<proteinExistence type="predicted"/>
<dbReference type="Proteomes" id="UP001208017">
    <property type="component" value="Unassembled WGS sequence"/>
</dbReference>
<dbReference type="EMBL" id="JAPMLT010000002">
    <property type="protein sequence ID" value="MCX7569290.1"/>
    <property type="molecule type" value="Genomic_DNA"/>
</dbReference>
<sequence length="111" mass="12584">MTAPPSDQPHLYIHCEDATRARNWYIRVLGLTEDLSCGSQRLLLIDWGKDNYVPICKSPQLHVRTPDIHSAYADLQTRGVTPVDTIHPCEDGLLAFHIKDSEGNLIRILHE</sequence>
<keyword evidence="3" id="KW-1185">Reference proteome</keyword>
<dbReference type="RefSeq" id="WP_267150537.1">
    <property type="nucleotide sequence ID" value="NZ_JAPMLT010000002.1"/>
</dbReference>
<dbReference type="InterPro" id="IPR029068">
    <property type="entry name" value="Glyas_Bleomycin-R_OHBP_Dase"/>
</dbReference>
<comment type="caution">
    <text evidence="2">The sequence shown here is derived from an EMBL/GenBank/DDBJ whole genome shotgun (WGS) entry which is preliminary data.</text>
</comment>
<reference evidence="2 3" key="1">
    <citation type="submission" date="2022-11" db="EMBL/GenBank/DDBJ databases">
        <title>Study of microbial diversity in lake waters.</title>
        <authorList>
            <person name="Zhang J."/>
        </authorList>
    </citation>
    <scope>NUCLEOTIDE SEQUENCE [LARGE SCALE GENOMIC DNA]</scope>
    <source>
        <strain evidence="2 3">DT12</strain>
    </source>
</reference>
<dbReference type="Pfam" id="PF00903">
    <property type="entry name" value="Glyoxalase"/>
    <property type="match status" value="1"/>
</dbReference>
<dbReference type="SUPFAM" id="SSF54593">
    <property type="entry name" value="Glyoxalase/Bleomycin resistance protein/Dihydroxybiphenyl dioxygenase"/>
    <property type="match status" value="1"/>
</dbReference>
<gene>
    <name evidence="2" type="ORF">OS242_04895</name>
</gene>
<dbReference type="InterPro" id="IPR004360">
    <property type="entry name" value="Glyas_Fos-R_dOase_dom"/>
</dbReference>
<dbReference type="Gene3D" id="3.10.180.10">
    <property type="entry name" value="2,3-Dihydroxybiphenyl 1,2-Dioxygenase, domain 1"/>
    <property type="match status" value="1"/>
</dbReference>
<protein>
    <recommendedName>
        <fullName evidence="1">VOC domain-containing protein</fullName>
    </recommendedName>
</protein>
<feature type="domain" description="VOC" evidence="1">
    <location>
        <begin position="5"/>
        <end position="111"/>
    </location>
</feature>
<accession>A0ABT3X161</accession>
<dbReference type="CDD" id="cd06587">
    <property type="entry name" value="VOC"/>
    <property type="match status" value="1"/>
</dbReference>